<evidence type="ECO:0000256" key="1">
    <source>
        <dbReference type="SAM" id="SignalP"/>
    </source>
</evidence>
<protein>
    <submittedName>
        <fullName evidence="3">Putative Late nodulin</fullName>
    </submittedName>
</protein>
<keyword evidence="1" id="KW-0732">Signal</keyword>
<feature type="chain" id="PRO_5017368100" evidence="1">
    <location>
        <begin position="25"/>
        <end position="60"/>
    </location>
</feature>
<evidence type="ECO:0000313" key="3">
    <source>
        <dbReference type="EMBL" id="RHN56196.1"/>
    </source>
</evidence>
<sequence length="60" mass="6805">MSQILKFFFATVLIFALFLSATNGQKFNECYEDTDCPIQMCGYPFNVDCVGNKCTCVYNP</sequence>
<gene>
    <name evidence="3" type="ORF">MtrunA17_Chr5g0426831</name>
</gene>
<accession>A0A396HS57</accession>
<comment type="caution">
    <text evidence="3">The sequence shown here is derived from an EMBL/GenBank/DDBJ whole genome shotgun (WGS) entry which is preliminary data.</text>
</comment>
<name>A0A396HS57_MEDTR</name>
<dbReference type="Gramene" id="rna31559">
    <property type="protein sequence ID" value="RHN56196.1"/>
    <property type="gene ID" value="gene31559"/>
</dbReference>
<proteinExistence type="predicted"/>
<dbReference type="GO" id="GO:0046872">
    <property type="term" value="F:metal ion binding"/>
    <property type="evidence" value="ECO:0007669"/>
    <property type="project" value="InterPro"/>
</dbReference>
<evidence type="ECO:0000259" key="2">
    <source>
        <dbReference type="Pfam" id="PF07127"/>
    </source>
</evidence>
<dbReference type="Pfam" id="PF07127">
    <property type="entry name" value="Nodulin_late"/>
    <property type="match status" value="1"/>
</dbReference>
<organism evidence="3">
    <name type="scientific">Medicago truncatula</name>
    <name type="common">Barrel medic</name>
    <name type="synonym">Medicago tribuloides</name>
    <dbReference type="NCBI Taxonomy" id="3880"/>
    <lineage>
        <taxon>Eukaryota</taxon>
        <taxon>Viridiplantae</taxon>
        <taxon>Streptophyta</taxon>
        <taxon>Embryophyta</taxon>
        <taxon>Tracheophyta</taxon>
        <taxon>Spermatophyta</taxon>
        <taxon>Magnoliopsida</taxon>
        <taxon>eudicotyledons</taxon>
        <taxon>Gunneridae</taxon>
        <taxon>Pentapetalae</taxon>
        <taxon>rosids</taxon>
        <taxon>fabids</taxon>
        <taxon>Fabales</taxon>
        <taxon>Fabaceae</taxon>
        <taxon>Papilionoideae</taxon>
        <taxon>50 kb inversion clade</taxon>
        <taxon>NPAAA clade</taxon>
        <taxon>Hologalegina</taxon>
        <taxon>IRL clade</taxon>
        <taxon>Trifolieae</taxon>
        <taxon>Medicago</taxon>
    </lineage>
</organism>
<feature type="domain" description="Late nodulin" evidence="2">
    <location>
        <begin position="1"/>
        <end position="55"/>
    </location>
</feature>
<dbReference type="EMBL" id="PSQE01000005">
    <property type="protein sequence ID" value="RHN56196.1"/>
    <property type="molecule type" value="Genomic_DNA"/>
</dbReference>
<dbReference type="AlphaFoldDB" id="A0A396HS57"/>
<dbReference type="Proteomes" id="UP000265566">
    <property type="component" value="Chromosome 5"/>
</dbReference>
<reference evidence="3" key="1">
    <citation type="journal article" date="2018" name="Nat. Plants">
        <title>Whole-genome landscape of Medicago truncatula symbiotic genes.</title>
        <authorList>
            <person name="Pecrix Y."/>
            <person name="Gamas P."/>
            <person name="Carrere S."/>
        </authorList>
    </citation>
    <scope>NUCLEOTIDE SEQUENCE</scope>
    <source>
        <tissue evidence="3">Leaves</tissue>
    </source>
</reference>
<feature type="signal peptide" evidence="1">
    <location>
        <begin position="1"/>
        <end position="24"/>
    </location>
</feature>
<dbReference type="InterPro" id="IPR009810">
    <property type="entry name" value="Nodulin_late_dom"/>
</dbReference>